<protein>
    <submittedName>
        <fullName evidence="2">Uncharacterized protein</fullName>
    </submittedName>
</protein>
<accession>A0A1X7K2U8</accession>
<gene>
    <name evidence="2" type="ORF">SAMN06296010_1996</name>
</gene>
<evidence type="ECO:0000313" key="2">
    <source>
        <dbReference type="EMBL" id="SMG34903.1"/>
    </source>
</evidence>
<dbReference type="AlphaFoldDB" id="A0A1X7K2U8"/>
<dbReference type="EMBL" id="FXAY01000003">
    <property type="protein sequence ID" value="SMG34903.1"/>
    <property type="molecule type" value="Genomic_DNA"/>
</dbReference>
<dbReference type="Proteomes" id="UP000193244">
    <property type="component" value="Unassembled WGS sequence"/>
</dbReference>
<proteinExistence type="predicted"/>
<name>A0A1X7K2U8_9MICO</name>
<evidence type="ECO:0000256" key="1">
    <source>
        <dbReference type="SAM" id="Phobius"/>
    </source>
</evidence>
<keyword evidence="1" id="KW-0812">Transmembrane</keyword>
<sequence length="122" mass="13735">MPISPETPIESFRFIESADGSLSGIDEVQLDKQVREICAHLIVLNPGKDHPASALLAEISRDTKSPDYTRLVVTTVMTLIGQYLLLAAHTFVIPIAQKNINHMILTYRLLRPVEEEAHFRQE</sequence>
<dbReference type="OrthoDB" id="10012794at2"/>
<feature type="transmembrane region" description="Helical" evidence="1">
    <location>
        <begin position="71"/>
        <end position="93"/>
    </location>
</feature>
<keyword evidence="1" id="KW-1133">Transmembrane helix</keyword>
<reference evidence="3" key="1">
    <citation type="submission" date="2017-04" db="EMBL/GenBank/DDBJ databases">
        <authorList>
            <person name="Varghese N."/>
            <person name="Submissions S."/>
        </authorList>
    </citation>
    <scope>NUCLEOTIDE SEQUENCE [LARGE SCALE GENOMIC DNA]</scope>
    <source>
        <strain evidence="3">VKM Ac-2510</strain>
    </source>
</reference>
<evidence type="ECO:0000313" key="3">
    <source>
        <dbReference type="Proteomes" id="UP000193244"/>
    </source>
</evidence>
<dbReference type="STRING" id="150121.SAMN06296010_1996"/>
<organism evidence="2 3">
    <name type="scientific">Agreia pratensis</name>
    <dbReference type="NCBI Taxonomy" id="150121"/>
    <lineage>
        <taxon>Bacteria</taxon>
        <taxon>Bacillati</taxon>
        <taxon>Actinomycetota</taxon>
        <taxon>Actinomycetes</taxon>
        <taxon>Micrococcales</taxon>
        <taxon>Microbacteriaceae</taxon>
        <taxon>Agreia</taxon>
    </lineage>
</organism>
<dbReference type="RefSeq" id="WP_085485555.1">
    <property type="nucleotide sequence ID" value="NZ_FXAY01000003.1"/>
</dbReference>
<keyword evidence="3" id="KW-1185">Reference proteome</keyword>
<keyword evidence="1" id="KW-0472">Membrane</keyword>